<dbReference type="PROSITE" id="PS50930">
    <property type="entry name" value="HTH_LYTTR"/>
    <property type="match status" value="1"/>
</dbReference>
<evidence type="ECO:0000259" key="2">
    <source>
        <dbReference type="PROSITE" id="PS50930"/>
    </source>
</evidence>
<dbReference type="SMART" id="SM00850">
    <property type="entry name" value="LytTR"/>
    <property type="match status" value="1"/>
</dbReference>
<keyword evidence="1" id="KW-1133">Transmembrane helix</keyword>
<reference evidence="3 4" key="1">
    <citation type="submission" date="2024-02" db="EMBL/GenBank/DDBJ databases">
        <title>A Gaetbulibacter species isolated from tidal flats and genomic insights of their niches.</title>
        <authorList>
            <person name="Ye Y."/>
        </authorList>
    </citation>
    <scope>NUCLEOTIDE SEQUENCE [LARGE SCALE GENOMIC DNA]</scope>
    <source>
        <strain evidence="3 4">KYW382</strain>
    </source>
</reference>
<evidence type="ECO:0000313" key="4">
    <source>
        <dbReference type="Proteomes" id="UP001610100"/>
    </source>
</evidence>
<evidence type="ECO:0000313" key="3">
    <source>
        <dbReference type="EMBL" id="MFH6771450.1"/>
    </source>
</evidence>
<protein>
    <submittedName>
        <fullName evidence="3">LytTR family DNA-binding domain-containing protein</fullName>
    </submittedName>
</protein>
<dbReference type="EMBL" id="JBAWKB010000001">
    <property type="protein sequence ID" value="MFH6771450.1"/>
    <property type="molecule type" value="Genomic_DNA"/>
</dbReference>
<sequence length="260" mass="30456">MKISFKLIEKRLPYLFGLVSGFCVFYFLYVFRAYGIQKGYSYSGHSLLFRSLSFGLLTFGYITILERWLKPKWHINNLPRKFFWNVFLILLGAQLIFILFNYFWNWQEWNLVAYGLILNEFPLMMALSLILYSAIASLIKQSIPSHNLMTFSSENGKDVLKIKPDDFLFAEAMENYVAIFFDSKGKTKRHLIRKPLKILAKELENYSGILRIHRSYLVNTYQIHSVKQTKGKVLINIGDKELSVSKKHQKNFLTGTVIHP</sequence>
<keyword evidence="1" id="KW-0812">Transmembrane</keyword>
<dbReference type="InterPro" id="IPR007492">
    <property type="entry name" value="LytTR_DNA-bd_dom"/>
</dbReference>
<accession>A0ABW7MY22</accession>
<feature type="transmembrane region" description="Helical" evidence="1">
    <location>
        <begin position="51"/>
        <end position="70"/>
    </location>
</feature>
<gene>
    <name evidence="3" type="ORF">V8G58_05835</name>
</gene>
<organism evidence="3 4">
    <name type="scientific">Gaetbulibacter aestuarii</name>
    <dbReference type="NCBI Taxonomy" id="1502358"/>
    <lineage>
        <taxon>Bacteria</taxon>
        <taxon>Pseudomonadati</taxon>
        <taxon>Bacteroidota</taxon>
        <taxon>Flavobacteriia</taxon>
        <taxon>Flavobacteriales</taxon>
        <taxon>Flavobacteriaceae</taxon>
        <taxon>Gaetbulibacter</taxon>
    </lineage>
</organism>
<dbReference type="RefSeq" id="WP_344740504.1">
    <property type="nucleotide sequence ID" value="NZ_BAABAY010000001.1"/>
</dbReference>
<keyword evidence="4" id="KW-1185">Reference proteome</keyword>
<feature type="transmembrane region" description="Helical" evidence="1">
    <location>
        <begin position="116"/>
        <end position="139"/>
    </location>
</feature>
<name>A0ABW7MY22_9FLAO</name>
<dbReference type="Gene3D" id="2.40.50.1020">
    <property type="entry name" value="LytTr DNA-binding domain"/>
    <property type="match status" value="1"/>
</dbReference>
<keyword evidence="1" id="KW-0472">Membrane</keyword>
<feature type="domain" description="HTH LytTR-type" evidence="2">
    <location>
        <begin position="151"/>
        <end position="252"/>
    </location>
</feature>
<keyword evidence="3" id="KW-0238">DNA-binding</keyword>
<proteinExistence type="predicted"/>
<comment type="caution">
    <text evidence="3">The sequence shown here is derived from an EMBL/GenBank/DDBJ whole genome shotgun (WGS) entry which is preliminary data.</text>
</comment>
<dbReference type="Proteomes" id="UP001610100">
    <property type="component" value="Unassembled WGS sequence"/>
</dbReference>
<feature type="transmembrane region" description="Helical" evidence="1">
    <location>
        <begin position="82"/>
        <end position="104"/>
    </location>
</feature>
<feature type="transmembrane region" description="Helical" evidence="1">
    <location>
        <begin position="12"/>
        <end position="31"/>
    </location>
</feature>
<dbReference type="Pfam" id="PF04397">
    <property type="entry name" value="LytTR"/>
    <property type="match status" value="1"/>
</dbReference>
<dbReference type="GO" id="GO:0003677">
    <property type="term" value="F:DNA binding"/>
    <property type="evidence" value="ECO:0007669"/>
    <property type="project" value="UniProtKB-KW"/>
</dbReference>
<evidence type="ECO:0000256" key="1">
    <source>
        <dbReference type="SAM" id="Phobius"/>
    </source>
</evidence>